<dbReference type="Pfam" id="PF00512">
    <property type="entry name" value="HisKA"/>
    <property type="match status" value="1"/>
</dbReference>
<dbReference type="PANTHER" id="PTHR43711:SF1">
    <property type="entry name" value="HISTIDINE KINASE 1"/>
    <property type="match status" value="1"/>
</dbReference>
<dbReference type="InterPro" id="IPR050736">
    <property type="entry name" value="Sensor_HK_Regulatory"/>
</dbReference>
<keyword evidence="7" id="KW-0812">Transmembrane</keyword>
<feature type="transmembrane region" description="Helical" evidence="7">
    <location>
        <begin position="48"/>
        <end position="65"/>
    </location>
</feature>
<feature type="transmembrane region" description="Helical" evidence="7">
    <location>
        <begin position="139"/>
        <end position="161"/>
    </location>
</feature>
<sequence length="463" mass="52083">MNTLSSSPHEQSKRIQHQLLRGFRRLKFSPDLETEFQSYLANLIQRRVFYVSLFSMVLLSLYAWVDFLFLPDHIWQFTILIRAGMLVPVAILALGLFNKDQKTGYVIHATFACYVLMGLGVISIIGGSQLEGYDLPYEGLYSVILFGFFLLGLPFKLVLLSTWGMWWTFGIMEILVGHTENLLPELFFLASMCAIGTVGSYLHEHTLRTSYLKHQLIKLSEQQAIADKEAKTQFLAAAGHDLRQPINAINLISEALHQVVEDDSQKQMTQRLTASVDMLNRLLDSLLEYSRLEMGEVEIYSEAVAVPELIQSVLHSMSPQLDAAGLQTNTVKQTDAIIKTDVLLLERVIRNLISNVIQHSSATQLTLNSHKKNKHVLIEIQDNGCGISEEHLDAIFDQYYQVTPNRERGMGLGLSIVKQLTHLLDIELSVHSKLGQGTRFQLAIPVIPEPVLLAKEDALISIG</sequence>
<dbReference type="SMART" id="SM00387">
    <property type="entry name" value="HATPase_c"/>
    <property type="match status" value="1"/>
</dbReference>
<dbReference type="SUPFAM" id="SSF47384">
    <property type="entry name" value="Homodimeric domain of signal transducing histidine kinase"/>
    <property type="match status" value="1"/>
</dbReference>
<reference evidence="9" key="1">
    <citation type="journal article" date="2014" name="Int. J. Syst. Evol. Microbiol.">
        <title>Complete genome sequence of Corynebacterium casei LMG S-19264T (=DSM 44701T), isolated from a smear-ripened cheese.</title>
        <authorList>
            <consortium name="US DOE Joint Genome Institute (JGI-PGF)"/>
            <person name="Walter F."/>
            <person name="Albersmeier A."/>
            <person name="Kalinowski J."/>
            <person name="Ruckert C."/>
        </authorList>
    </citation>
    <scope>NUCLEOTIDE SEQUENCE</scope>
    <source>
        <strain evidence="9">NBRC 110071</strain>
    </source>
</reference>
<evidence type="ECO:0000256" key="4">
    <source>
        <dbReference type="ARBA" id="ARBA00022679"/>
    </source>
</evidence>
<evidence type="ECO:0000256" key="2">
    <source>
        <dbReference type="ARBA" id="ARBA00012438"/>
    </source>
</evidence>
<evidence type="ECO:0000259" key="8">
    <source>
        <dbReference type="PROSITE" id="PS50109"/>
    </source>
</evidence>
<keyword evidence="7" id="KW-0472">Membrane</keyword>
<gene>
    <name evidence="9" type="ORF">GCM10007876_24990</name>
</gene>
<dbReference type="AlphaFoldDB" id="A0AA37W743"/>
<keyword evidence="4" id="KW-0808">Transferase</keyword>
<dbReference type="InterPro" id="IPR036890">
    <property type="entry name" value="HATPase_C_sf"/>
</dbReference>
<feature type="transmembrane region" description="Helical" evidence="7">
    <location>
        <begin position="182"/>
        <end position="202"/>
    </location>
</feature>
<dbReference type="Gene3D" id="1.10.287.130">
    <property type="match status" value="1"/>
</dbReference>
<comment type="catalytic activity">
    <reaction evidence="1">
        <text>ATP + protein L-histidine = ADP + protein N-phospho-L-histidine.</text>
        <dbReference type="EC" id="2.7.13.3"/>
    </reaction>
</comment>
<feature type="transmembrane region" description="Helical" evidence="7">
    <location>
        <begin position="104"/>
        <end position="127"/>
    </location>
</feature>
<evidence type="ECO:0000256" key="7">
    <source>
        <dbReference type="SAM" id="Phobius"/>
    </source>
</evidence>
<dbReference type="PRINTS" id="PR00344">
    <property type="entry name" value="BCTRLSENSOR"/>
</dbReference>
<comment type="caution">
    <text evidence="9">The sequence shown here is derived from an EMBL/GenBank/DDBJ whole genome shotgun (WGS) entry which is preliminary data.</text>
</comment>
<dbReference type="CDD" id="cd00082">
    <property type="entry name" value="HisKA"/>
    <property type="match status" value="1"/>
</dbReference>
<protein>
    <recommendedName>
        <fullName evidence="2">histidine kinase</fullName>
        <ecNumber evidence="2">2.7.13.3</ecNumber>
    </recommendedName>
</protein>
<accession>A0AA37W743</accession>
<dbReference type="InterPro" id="IPR036097">
    <property type="entry name" value="HisK_dim/P_sf"/>
</dbReference>
<keyword evidence="5" id="KW-0418">Kinase</keyword>
<evidence type="ECO:0000256" key="3">
    <source>
        <dbReference type="ARBA" id="ARBA00022553"/>
    </source>
</evidence>
<keyword evidence="7" id="KW-1133">Transmembrane helix</keyword>
<dbReference type="Pfam" id="PF02518">
    <property type="entry name" value="HATPase_c"/>
    <property type="match status" value="1"/>
</dbReference>
<dbReference type="InterPro" id="IPR004358">
    <property type="entry name" value="Sig_transdc_His_kin-like_C"/>
</dbReference>
<dbReference type="RefSeq" id="WP_284381852.1">
    <property type="nucleotide sequence ID" value="NZ_BSNM01000015.1"/>
</dbReference>
<dbReference type="InterPro" id="IPR005467">
    <property type="entry name" value="His_kinase_dom"/>
</dbReference>
<dbReference type="Gene3D" id="3.30.565.10">
    <property type="entry name" value="Histidine kinase-like ATPase, C-terminal domain"/>
    <property type="match status" value="1"/>
</dbReference>
<feature type="transmembrane region" description="Helical" evidence="7">
    <location>
        <begin position="77"/>
        <end position="97"/>
    </location>
</feature>
<organism evidence="9 10">
    <name type="scientific">Litoribrevibacter albus</name>
    <dbReference type="NCBI Taxonomy" id="1473156"/>
    <lineage>
        <taxon>Bacteria</taxon>
        <taxon>Pseudomonadati</taxon>
        <taxon>Pseudomonadota</taxon>
        <taxon>Gammaproteobacteria</taxon>
        <taxon>Oceanospirillales</taxon>
        <taxon>Oceanospirillaceae</taxon>
        <taxon>Litoribrevibacter</taxon>
    </lineage>
</organism>
<proteinExistence type="predicted"/>
<name>A0AA37W743_9GAMM</name>
<dbReference type="EC" id="2.7.13.3" evidence="2"/>
<dbReference type="InterPro" id="IPR003594">
    <property type="entry name" value="HATPase_dom"/>
</dbReference>
<dbReference type="InterPro" id="IPR003661">
    <property type="entry name" value="HisK_dim/P_dom"/>
</dbReference>
<feature type="domain" description="Histidine kinase" evidence="8">
    <location>
        <begin position="237"/>
        <end position="448"/>
    </location>
</feature>
<evidence type="ECO:0000256" key="6">
    <source>
        <dbReference type="ARBA" id="ARBA00023012"/>
    </source>
</evidence>
<dbReference type="Proteomes" id="UP001161389">
    <property type="component" value="Unassembled WGS sequence"/>
</dbReference>
<dbReference type="SMART" id="SM00388">
    <property type="entry name" value="HisKA"/>
    <property type="match status" value="1"/>
</dbReference>
<reference evidence="9" key="2">
    <citation type="submission" date="2023-01" db="EMBL/GenBank/DDBJ databases">
        <title>Draft genome sequence of Litoribrevibacter albus strain NBRC 110071.</title>
        <authorList>
            <person name="Sun Q."/>
            <person name="Mori K."/>
        </authorList>
    </citation>
    <scope>NUCLEOTIDE SEQUENCE</scope>
    <source>
        <strain evidence="9">NBRC 110071</strain>
    </source>
</reference>
<evidence type="ECO:0000256" key="5">
    <source>
        <dbReference type="ARBA" id="ARBA00022777"/>
    </source>
</evidence>
<evidence type="ECO:0000313" key="10">
    <source>
        <dbReference type="Proteomes" id="UP001161389"/>
    </source>
</evidence>
<dbReference type="EMBL" id="BSNM01000015">
    <property type="protein sequence ID" value="GLQ32020.1"/>
    <property type="molecule type" value="Genomic_DNA"/>
</dbReference>
<dbReference type="PANTHER" id="PTHR43711">
    <property type="entry name" value="TWO-COMPONENT HISTIDINE KINASE"/>
    <property type="match status" value="1"/>
</dbReference>
<keyword evidence="10" id="KW-1185">Reference proteome</keyword>
<dbReference type="PROSITE" id="PS50109">
    <property type="entry name" value="HIS_KIN"/>
    <property type="match status" value="1"/>
</dbReference>
<dbReference type="GO" id="GO:0000155">
    <property type="term" value="F:phosphorelay sensor kinase activity"/>
    <property type="evidence" value="ECO:0007669"/>
    <property type="project" value="InterPro"/>
</dbReference>
<evidence type="ECO:0000256" key="1">
    <source>
        <dbReference type="ARBA" id="ARBA00000085"/>
    </source>
</evidence>
<keyword evidence="6" id="KW-0902">Two-component regulatory system</keyword>
<dbReference type="SUPFAM" id="SSF55874">
    <property type="entry name" value="ATPase domain of HSP90 chaperone/DNA topoisomerase II/histidine kinase"/>
    <property type="match status" value="1"/>
</dbReference>
<evidence type="ECO:0000313" key="9">
    <source>
        <dbReference type="EMBL" id="GLQ32020.1"/>
    </source>
</evidence>
<keyword evidence="3" id="KW-0597">Phosphoprotein</keyword>